<dbReference type="EMBL" id="CZRL01000104">
    <property type="protein sequence ID" value="CUS54710.1"/>
    <property type="molecule type" value="Genomic_DNA"/>
</dbReference>
<dbReference type="GO" id="GO:0006979">
    <property type="term" value="P:response to oxidative stress"/>
    <property type="evidence" value="ECO:0007669"/>
    <property type="project" value="TreeGrafter"/>
</dbReference>
<feature type="domain" description="Pyruvate/ketoisovalerate oxidoreductase catalytic" evidence="2">
    <location>
        <begin position="19"/>
        <end position="185"/>
    </location>
</feature>
<feature type="domain" description="Pyruvate flavodoxin/ferredoxin oxidoreductase pyrimidine binding" evidence="3">
    <location>
        <begin position="224"/>
        <end position="459"/>
    </location>
</feature>
<dbReference type="InterPro" id="IPR002869">
    <property type="entry name" value="Pyrv_flavodox_OxRed_cen"/>
</dbReference>
<dbReference type="InterPro" id="IPR009014">
    <property type="entry name" value="Transketo_C/PFOR_II"/>
</dbReference>
<keyword evidence="1 4" id="KW-0560">Oxidoreductase</keyword>
<sequence>MSGSRPRLEDLSIIVSGQGGDGSLTVINILADALRSVGFRAYTERDVLSRIKGGIVTATLRASKEEHLAIGSQIDLIVVFDQSAIKKNAHRLNDRSIVIHDNSGGDLPPNSGVPKGARVIGIPFSRHAIRVFRQDIYKNSVSSAVIGRLIGLSDDDMHQSFEKRFTRRGAQALKYNLDALRLGHELSDEAGLTADNGLYEIVGADPHPQMLITGNEAVAFGFIVAGGRFFAGYPITPSTDIMEWLEKWLPKFGGIVRQAEDELSVVNMAIGAALTGTRTMVATSGPGLSLMQEGIGQLGMAEIPLVIVDSQRSGPSTGMPTKPEQSDINLLVYGGHGDFPRVVLAPSTPEECFGITVTACNLAEQYQVPVFIALDQGLSQNLATIDPIDPQQVEINRGDRLDADALAAMKTYKRYAFSDNGVSAFAPAGTPGGMSLVTGNEHDEFGQVSTDPGNRTRMMQKRQTKLRTMQPDLPSAITHGSDTADVGLIGVGMTYGVITEALEILDDKGISAQYHQPRTLWPMLDETPEFTRRTGCTIVVEYNATGQLSRLIAAHGGDESNMHSILGFDGVPLRAHDLVQRVIEILDSRRHKVA</sequence>
<dbReference type="SUPFAM" id="SSF52922">
    <property type="entry name" value="TK C-terminal domain-like"/>
    <property type="match status" value="1"/>
</dbReference>
<dbReference type="Gene3D" id="3.40.50.920">
    <property type="match status" value="1"/>
</dbReference>
<evidence type="ECO:0000313" key="4">
    <source>
        <dbReference type="EMBL" id="CUS54710.1"/>
    </source>
</evidence>
<dbReference type="FunFam" id="3.40.50.970:FF:000022">
    <property type="entry name" value="2-oxoglutarate ferredoxin oxidoreductase alpha subunit"/>
    <property type="match status" value="1"/>
</dbReference>
<evidence type="ECO:0000256" key="1">
    <source>
        <dbReference type="ARBA" id="ARBA00023002"/>
    </source>
</evidence>
<dbReference type="Pfam" id="PF01855">
    <property type="entry name" value="POR_N"/>
    <property type="match status" value="1"/>
</dbReference>
<dbReference type="InterPro" id="IPR050722">
    <property type="entry name" value="Pyruvate:ferred/Flavod_OxRd"/>
</dbReference>
<dbReference type="CDD" id="cd07034">
    <property type="entry name" value="TPP_PYR_PFOR_IOR-alpha_like"/>
    <property type="match status" value="1"/>
</dbReference>
<dbReference type="InterPro" id="IPR019752">
    <property type="entry name" value="Pyrv/ketoisovalerate_OxRed_cat"/>
</dbReference>
<name>A0A160TTR4_9ZZZZ</name>
<dbReference type="NCBIfam" id="TIGR03710">
    <property type="entry name" value="OAFO_sf"/>
    <property type="match status" value="1"/>
</dbReference>
<protein>
    <submittedName>
        <fullName evidence="4">2-oxoglutarate oxidoreductase, alpha subunit</fullName>
        <ecNumber evidence="4">1.2.7.3</ecNumber>
    </submittedName>
</protein>
<evidence type="ECO:0000259" key="3">
    <source>
        <dbReference type="Pfam" id="PF01855"/>
    </source>
</evidence>
<accession>A0A160TTR4</accession>
<dbReference type="Pfam" id="PF01558">
    <property type="entry name" value="POR"/>
    <property type="match status" value="1"/>
</dbReference>
<dbReference type="PANTHER" id="PTHR32154">
    <property type="entry name" value="PYRUVATE-FLAVODOXIN OXIDOREDUCTASE-RELATED"/>
    <property type="match status" value="1"/>
</dbReference>
<dbReference type="EC" id="1.2.7.3" evidence="4"/>
<organism evidence="4">
    <name type="scientific">hydrothermal vent metagenome</name>
    <dbReference type="NCBI Taxonomy" id="652676"/>
    <lineage>
        <taxon>unclassified sequences</taxon>
        <taxon>metagenomes</taxon>
        <taxon>ecological metagenomes</taxon>
    </lineage>
</organism>
<dbReference type="InterPro" id="IPR029061">
    <property type="entry name" value="THDP-binding"/>
</dbReference>
<gene>
    <name evidence="4" type="ORF">MGWOODY_XGa929</name>
</gene>
<dbReference type="Gene3D" id="3.40.50.970">
    <property type="match status" value="1"/>
</dbReference>
<dbReference type="AlphaFoldDB" id="A0A160TTR4"/>
<dbReference type="GO" id="GO:0047553">
    <property type="term" value="F:2-oxoglutarate synthase activity"/>
    <property type="evidence" value="ECO:0007669"/>
    <property type="project" value="UniProtKB-EC"/>
</dbReference>
<dbReference type="SUPFAM" id="SSF52518">
    <property type="entry name" value="Thiamin diphosphate-binding fold (THDP-binding)"/>
    <property type="match status" value="1"/>
</dbReference>
<reference evidence="4" key="1">
    <citation type="submission" date="2015-10" db="EMBL/GenBank/DDBJ databases">
        <authorList>
            <person name="Gilbert D.G."/>
        </authorList>
    </citation>
    <scope>NUCLEOTIDE SEQUENCE</scope>
</reference>
<evidence type="ECO:0000259" key="2">
    <source>
        <dbReference type="Pfam" id="PF01558"/>
    </source>
</evidence>
<dbReference type="InterPro" id="IPR022367">
    <property type="entry name" value="2-oxoacid/accept_OxRdtase_asu"/>
</dbReference>
<dbReference type="InterPro" id="IPR002880">
    <property type="entry name" value="Pyrv_Fd/Flavodoxin_OxRdtase_N"/>
</dbReference>
<dbReference type="Gene3D" id="3.40.920.10">
    <property type="entry name" value="Pyruvate-ferredoxin oxidoreductase, PFOR, domain III"/>
    <property type="match status" value="1"/>
</dbReference>
<proteinExistence type="predicted"/>
<dbReference type="PANTHER" id="PTHR32154:SF20">
    <property type="entry name" value="2-OXOGLUTARATE OXIDOREDUCTASE SUBUNIT KORA"/>
    <property type="match status" value="1"/>
</dbReference>
<dbReference type="SUPFAM" id="SSF53323">
    <property type="entry name" value="Pyruvate-ferredoxin oxidoreductase, PFOR, domain III"/>
    <property type="match status" value="1"/>
</dbReference>